<dbReference type="AlphaFoldDB" id="A0A248U926"/>
<dbReference type="KEGG" id="och:CES85_3944"/>
<evidence type="ECO:0000313" key="1">
    <source>
        <dbReference type="EMBL" id="ASV83166.1"/>
    </source>
</evidence>
<dbReference type="Proteomes" id="UP000215256">
    <property type="component" value="Chromosome 2"/>
</dbReference>
<reference evidence="1 2" key="1">
    <citation type="submission" date="2017-07" db="EMBL/GenBank/DDBJ databases">
        <title>Phylogenetic study on the rhizospheric bacterium Ochrobactrum sp. A44.</title>
        <authorList>
            <person name="Krzyzanowska D.M."/>
            <person name="Ossowicki A."/>
            <person name="Rajewska M."/>
            <person name="Maciag T."/>
            <person name="Kaczynski Z."/>
            <person name="Czerwicka M."/>
            <person name="Jafra S."/>
        </authorList>
    </citation>
    <scope>NUCLEOTIDE SEQUENCE [LARGE SCALE GENOMIC DNA]</scope>
    <source>
        <strain evidence="1 2">A44</strain>
    </source>
</reference>
<sequence length="68" mass="7666">MATVLRILPGNHDEDASVAVAYFLLAWYRNEPRVVVDVDLSLFFRFRFGLPIGSSNAGDHVSRDIWGD</sequence>
<evidence type="ECO:0000313" key="2">
    <source>
        <dbReference type="Proteomes" id="UP000215256"/>
    </source>
</evidence>
<proteinExistence type="predicted"/>
<organism evidence="1 2">
    <name type="scientific">Ochrobactrum quorumnocens</name>
    <dbReference type="NCBI Taxonomy" id="271865"/>
    <lineage>
        <taxon>Bacteria</taxon>
        <taxon>Pseudomonadati</taxon>
        <taxon>Pseudomonadota</taxon>
        <taxon>Alphaproteobacteria</taxon>
        <taxon>Hyphomicrobiales</taxon>
        <taxon>Brucellaceae</taxon>
        <taxon>Brucella/Ochrobactrum group</taxon>
        <taxon>Ochrobactrum</taxon>
    </lineage>
</organism>
<name>A0A248U926_9HYPH</name>
<gene>
    <name evidence="1" type="ORF">CES85_3944</name>
</gene>
<protein>
    <submittedName>
        <fullName evidence="1">Uncharacterized protein</fullName>
    </submittedName>
</protein>
<accession>A0A248U926</accession>
<dbReference type="EMBL" id="CP022603">
    <property type="protein sequence ID" value="ASV83166.1"/>
    <property type="molecule type" value="Genomic_DNA"/>
</dbReference>